<protein>
    <submittedName>
        <fullName evidence="1">Uncharacterized protein</fullName>
    </submittedName>
</protein>
<reference evidence="1" key="1">
    <citation type="submission" date="2014-09" db="EMBL/GenBank/DDBJ databases">
        <authorList>
            <person name="Magalhaes I.L.F."/>
            <person name="Oliveira U."/>
            <person name="Santos F.R."/>
            <person name="Vidigal T.H.D.A."/>
            <person name="Brescovit A.D."/>
            <person name="Santos A.J."/>
        </authorList>
    </citation>
    <scope>NUCLEOTIDE SEQUENCE</scope>
    <source>
        <tissue evidence="1">Shoot tissue taken approximately 20 cm above the soil surface</tissue>
    </source>
</reference>
<proteinExistence type="predicted"/>
<sequence>MSKMSCMASLRRFSHNRTAASWIDRLSASSSMASTDSSAIFVLLRSLLKSRCSVIWPLMVGPICWLTTLRMEEASMASSFGMAAASSLLCRVGQTGAG</sequence>
<dbReference type="AlphaFoldDB" id="A0A0A9H0C6"/>
<organism evidence="1">
    <name type="scientific">Arundo donax</name>
    <name type="common">Giant reed</name>
    <name type="synonym">Donax arundinaceus</name>
    <dbReference type="NCBI Taxonomy" id="35708"/>
    <lineage>
        <taxon>Eukaryota</taxon>
        <taxon>Viridiplantae</taxon>
        <taxon>Streptophyta</taxon>
        <taxon>Embryophyta</taxon>
        <taxon>Tracheophyta</taxon>
        <taxon>Spermatophyta</taxon>
        <taxon>Magnoliopsida</taxon>
        <taxon>Liliopsida</taxon>
        <taxon>Poales</taxon>
        <taxon>Poaceae</taxon>
        <taxon>PACMAD clade</taxon>
        <taxon>Arundinoideae</taxon>
        <taxon>Arundineae</taxon>
        <taxon>Arundo</taxon>
    </lineage>
</organism>
<accession>A0A0A9H0C6</accession>
<evidence type="ECO:0000313" key="1">
    <source>
        <dbReference type="EMBL" id="JAE26328.1"/>
    </source>
</evidence>
<reference evidence="1" key="2">
    <citation type="journal article" date="2015" name="Data Brief">
        <title>Shoot transcriptome of the giant reed, Arundo donax.</title>
        <authorList>
            <person name="Barrero R.A."/>
            <person name="Guerrero F.D."/>
            <person name="Moolhuijzen P."/>
            <person name="Goolsby J.A."/>
            <person name="Tidwell J."/>
            <person name="Bellgard S.E."/>
            <person name="Bellgard M.I."/>
        </authorList>
    </citation>
    <scope>NUCLEOTIDE SEQUENCE</scope>
    <source>
        <tissue evidence="1">Shoot tissue taken approximately 20 cm above the soil surface</tissue>
    </source>
</reference>
<dbReference type="EMBL" id="GBRH01171568">
    <property type="protein sequence ID" value="JAE26328.1"/>
    <property type="molecule type" value="Transcribed_RNA"/>
</dbReference>
<name>A0A0A9H0C6_ARUDO</name>